<dbReference type="SUPFAM" id="SSF51556">
    <property type="entry name" value="Metallo-dependent hydrolases"/>
    <property type="match status" value="1"/>
</dbReference>
<comment type="caution">
    <text evidence="4">The sequence shown here is derived from an EMBL/GenBank/DDBJ whole genome shotgun (WGS) entry which is preliminary data.</text>
</comment>
<feature type="domain" description="Amidohydrolase-related" evidence="3">
    <location>
        <begin position="41"/>
        <end position="363"/>
    </location>
</feature>
<name>A0A5N8VGN7_9ACTN</name>
<feature type="compositionally biased region" description="Low complexity" evidence="2">
    <location>
        <begin position="10"/>
        <end position="32"/>
    </location>
</feature>
<evidence type="ECO:0000256" key="1">
    <source>
        <dbReference type="ARBA" id="ARBA00023239"/>
    </source>
</evidence>
<dbReference type="PANTHER" id="PTHR21240">
    <property type="entry name" value="2-AMINO-3-CARBOXYLMUCONATE-6-SEMIALDEHYDE DECARBOXYLASE"/>
    <property type="match status" value="1"/>
</dbReference>
<evidence type="ECO:0000313" key="5">
    <source>
        <dbReference type="Proteomes" id="UP000325849"/>
    </source>
</evidence>
<dbReference type="GO" id="GO:0019748">
    <property type="term" value="P:secondary metabolic process"/>
    <property type="evidence" value="ECO:0007669"/>
    <property type="project" value="TreeGrafter"/>
</dbReference>
<evidence type="ECO:0000259" key="3">
    <source>
        <dbReference type="Pfam" id="PF04909"/>
    </source>
</evidence>
<dbReference type="InterPro" id="IPR032465">
    <property type="entry name" value="ACMSD"/>
</dbReference>
<protein>
    <submittedName>
        <fullName evidence="4">Amidohydrolase</fullName>
    </submittedName>
</protein>
<dbReference type="InterPro" id="IPR006680">
    <property type="entry name" value="Amidohydro-rel"/>
</dbReference>
<dbReference type="GO" id="GO:0016831">
    <property type="term" value="F:carboxy-lyase activity"/>
    <property type="evidence" value="ECO:0007669"/>
    <property type="project" value="InterPro"/>
</dbReference>
<sequence length="369" mass="38484">MVVEHAGPTVEAGQAGPAPGPHAQPAAPAVGAGTPSAVPVVDFHGHLAVPAAAALVAGSAGLAAELAAERRGHSPASTAVNRDQLQRLAPKLTGIDARIADLDAMGVDIQVVGPMPMHHYWADRDLAVRLARTVNTAVAGHCAAAPGRLYGLGTVPLQHPDLAVALLDTAVTEHGLYGISVSTTVDGRELADPAHDVVWRRAEELGAVVFVHPWGCSLGERLASHYLGNTVGQPVETTVALSHLIFTGVLDRFPRLKLVAAHGGGYLPTYVGRSDHAWLVREDARGCAAPPSSYLRRMWFDGLVYTPRALRHLVAEVGADRVVLGTDHPFDMGVTDPVARLDAAGFTPAERAAIAGGNALALLTEGRTR</sequence>
<dbReference type="AlphaFoldDB" id="A0A5N8VGN7"/>
<dbReference type="InterPro" id="IPR032466">
    <property type="entry name" value="Metal_Hydrolase"/>
</dbReference>
<keyword evidence="4" id="KW-0378">Hydrolase</keyword>
<keyword evidence="5" id="KW-1185">Reference proteome</keyword>
<organism evidence="4 5">
    <name type="scientific">Streptomyces adustus</name>
    <dbReference type="NCBI Taxonomy" id="1609272"/>
    <lineage>
        <taxon>Bacteria</taxon>
        <taxon>Bacillati</taxon>
        <taxon>Actinomycetota</taxon>
        <taxon>Actinomycetes</taxon>
        <taxon>Kitasatosporales</taxon>
        <taxon>Streptomycetaceae</taxon>
        <taxon>Streptomyces</taxon>
    </lineage>
</organism>
<dbReference type="Gene3D" id="3.20.20.140">
    <property type="entry name" value="Metal-dependent hydrolases"/>
    <property type="match status" value="1"/>
</dbReference>
<dbReference type="GO" id="GO:0016787">
    <property type="term" value="F:hydrolase activity"/>
    <property type="evidence" value="ECO:0007669"/>
    <property type="project" value="UniProtKB-KW"/>
</dbReference>
<keyword evidence="1" id="KW-0456">Lyase</keyword>
<proteinExistence type="predicted"/>
<dbReference type="EMBL" id="VJZD01000111">
    <property type="protein sequence ID" value="MPY34397.1"/>
    <property type="molecule type" value="Genomic_DNA"/>
</dbReference>
<evidence type="ECO:0000256" key="2">
    <source>
        <dbReference type="SAM" id="MobiDB-lite"/>
    </source>
</evidence>
<accession>A0A5N8VGN7</accession>
<dbReference type="GO" id="GO:0005737">
    <property type="term" value="C:cytoplasm"/>
    <property type="evidence" value="ECO:0007669"/>
    <property type="project" value="TreeGrafter"/>
</dbReference>
<dbReference type="Proteomes" id="UP000325849">
    <property type="component" value="Unassembled WGS sequence"/>
</dbReference>
<evidence type="ECO:0000313" key="4">
    <source>
        <dbReference type="EMBL" id="MPY34397.1"/>
    </source>
</evidence>
<gene>
    <name evidence="4" type="ORF">FNH09_25110</name>
</gene>
<feature type="region of interest" description="Disordered" evidence="2">
    <location>
        <begin position="1"/>
        <end position="32"/>
    </location>
</feature>
<dbReference type="Pfam" id="PF04909">
    <property type="entry name" value="Amidohydro_2"/>
    <property type="match status" value="1"/>
</dbReference>
<reference evidence="4 5" key="1">
    <citation type="submission" date="2019-07" db="EMBL/GenBank/DDBJ databases">
        <title>New species of Amycolatopsis and Streptomyces.</title>
        <authorList>
            <person name="Duangmal K."/>
            <person name="Teo W.F.A."/>
            <person name="Lipun K."/>
        </authorList>
    </citation>
    <scope>NUCLEOTIDE SEQUENCE [LARGE SCALE GENOMIC DNA]</scope>
    <source>
        <strain evidence="4 5">NBRC 109810</strain>
    </source>
</reference>
<dbReference type="PANTHER" id="PTHR21240:SF28">
    <property type="entry name" value="ISO-OROTATE DECARBOXYLASE (EUROFUNG)"/>
    <property type="match status" value="1"/>
</dbReference>